<evidence type="ECO:0000313" key="3">
    <source>
        <dbReference type="Proteomes" id="UP000033572"/>
    </source>
</evidence>
<dbReference type="Proteomes" id="UP000033572">
    <property type="component" value="Unassembled WGS sequence"/>
</dbReference>
<feature type="domain" description="Glycosyltransferase 2-like" evidence="1">
    <location>
        <begin position="21"/>
        <end position="134"/>
    </location>
</feature>
<keyword evidence="2" id="KW-0808">Transferase</keyword>
<dbReference type="EMBL" id="JYIU01000039">
    <property type="protein sequence ID" value="KJL22341.1"/>
    <property type="molecule type" value="Genomic_DNA"/>
</dbReference>
<name>A0A0F0KSY8_9MICO</name>
<dbReference type="PATRIC" id="fig|104336.4.peg.1494"/>
<keyword evidence="2" id="KW-0328">Glycosyltransferase</keyword>
<dbReference type="InterPro" id="IPR001173">
    <property type="entry name" value="Glyco_trans_2-like"/>
</dbReference>
<organism evidence="2 3">
    <name type="scientific">Microbacterium foliorum</name>
    <dbReference type="NCBI Taxonomy" id="104336"/>
    <lineage>
        <taxon>Bacteria</taxon>
        <taxon>Bacillati</taxon>
        <taxon>Actinomycetota</taxon>
        <taxon>Actinomycetes</taxon>
        <taxon>Micrococcales</taxon>
        <taxon>Microbacteriaceae</taxon>
        <taxon>Microbacterium</taxon>
    </lineage>
</organism>
<dbReference type="PANTHER" id="PTHR43179:SF7">
    <property type="entry name" value="RHAMNOSYLTRANSFERASE WBBL"/>
    <property type="match status" value="1"/>
</dbReference>
<dbReference type="Gene3D" id="3.90.550.10">
    <property type="entry name" value="Spore Coat Polysaccharide Biosynthesis Protein SpsA, Chain A"/>
    <property type="match status" value="1"/>
</dbReference>
<sequence length="285" mass="31597">MLSPFAVVVLGILDIMPSTWSFITVTYNSARTLRHFWKGDRPGDVEWIVVDNASTDDSVETAESLGARVIRLDENAGFSAANNRGLVESEGRYIAFTNPDVAVDWESLPALQATIDQTGGLVAPQLLNSDGTLQPNGRGAPLLAHKVLNRLSSQPRRNGYQILTDGDERREVFWVIGAAVLGSADAVRSIDGWNERFFLYYEDKDICIRAWRSGLPVTLDGGARWTHGWARETSGFKVMPWVREFQSMARFYSLYPELLFGPGAAVRRKHPRASAASGRVSPARR</sequence>
<dbReference type="PANTHER" id="PTHR43179">
    <property type="entry name" value="RHAMNOSYLTRANSFERASE WBBL"/>
    <property type="match status" value="1"/>
</dbReference>
<comment type="caution">
    <text evidence="2">The sequence shown here is derived from an EMBL/GenBank/DDBJ whole genome shotgun (WGS) entry which is preliminary data.</text>
</comment>
<protein>
    <submittedName>
        <fullName evidence="2">N-acetylglucosaminyl-diphospho-decaprenol L-rhamnosyltransferase</fullName>
        <ecNumber evidence="2">2.4.1.289</ecNumber>
    </submittedName>
</protein>
<proteinExistence type="predicted"/>
<gene>
    <name evidence="2" type="primary">wbbL_1</name>
    <name evidence="2" type="ORF">RN50_01459</name>
</gene>
<dbReference type="Pfam" id="PF00535">
    <property type="entry name" value="Glycos_transf_2"/>
    <property type="match status" value="1"/>
</dbReference>
<reference evidence="2 3" key="1">
    <citation type="submission" date="2015-02" db="EMBL/GenBank/DDBJ databases">
        <title>Draft genome sequences of ten Microbacterium spp. with emphasis on heavy metal contaminated environments.</title>
        <authorList>
            <person name="Corretto E."/>
        </authorList>
    </citation>
    <scope>NUCLEOTIDE SEQUENCE [LARGE SCALE GENOMIC DNA]</scope>
    <source>
        <strain evidence="2 3">DSM 12966</strain>
    </source>
</reference>
<dbReference type="InterPro" id="IPR029044">
    <property type="entry name" value="Nucleotide-diphossugar_trans"/>
</dbReference>
<dbReference type="SUPFAM" id="SSF53448">
    <property type="entry name" value="Nucleotide-diphospho-sugar transferases"/>
    <property type="match status" value="1"/>
</dbReference>
<dbReference type="GO" id="GO:0102096">
    <property type="term" value="F:decaprenyl-N-acetyl-alpha-D-glucosaminyl-pyrophosphate:dTDP-alpha-L-rhamnose rhamnosyltransferase activity"/>
    <property type="evidence" value="ECO:0007669"/>
    <property type="project" value="UniProtKB-EC"/>
</dbReference>
<evidence type="ECO:0000313" key="2">
    <source>
        <dbReference type="EMBL" id="KJL22341.1"/>
    </source>
</evidence>
<evidence type="ECO:0000259" key="1">
    <source>
        <dbReference type="Pfam" id="PF00535"/>
    </source>
</evidence>
<keyword evidence="3" id="KW-1185">Reference proteome</keyword>
<accession>A0A0F0KSY8</accession>
<dbReference type="AlphaFoldDB" id="A0A0F0KSY8"/>
<dbReference type="EC" id="2.4.1.289" evidence="2"/>